<protein>
    <submittedName>
        <fullName evidence="2">Uncharacterized protein</fullName>
    </submittedName>
</protein>
<organism evidence="1 2">
    <name type="scientific">Panagrolaimus sp. JU765</name>
    <dbReference type="NCBI Taxonomy" id="591449"/>
    <lineage>
        <taxon>Eukaryota</taxon>
        <taxon>Metazoa</taxon>
        <taxon>Ecdysozoa</taxon>
        <taxon>Nematoda</taxon>
        <taxon>Chromadorea</taxon>
        <taxon>Rhabditida</taxon>
        <taxon>Tylenchina</taxon>
        <taxon>Panagrolaimomorpha</taxon>
        <taxon>Panagrolaimoidea</taxon>
        <taxon>Panagrolaimidae</taxon>
        <taxon>Panagrolaimus</taxon>
    </lineage>
</organism>
<dbReference type="Proteomes" id="UP000887576">
    <property type="component" value="Unplaced"/>
</dbReference>
<evidence type="ECO:0000313" key="1">
    <source>
        <dbReference type="Proteomes" id="UP000887576"/>
    </source>
</evidence>
<sequence>MSGENEVRINGILVKVITEEEEEFDSFCKMMNGIFDIEPLDERIANKYKVFGDAIELIANKYFTATPPDLVQASEKLWLGALYAVKEYFLHFRILSKCYSYKSLRRMVKRACTGELAVELFEAWLFAEDFHKYSYGSINFPKKDFEPRKVAVENFIANFLQIDEEVGSKAAKSMIADSENCKSSKGTVQLGGNKFDYDYVVS</sequence>
<name>A0AC34PY18_9BILA</name>
<reference evidence="2" key="1">
    <citation type="submission" date="2022-11" db="UniProtKB">
        <authorList>
            <consortium name="WormBaseParasite"/>
        </authorList>
    </citation>
    <scope>IDENTIFICATION</scope>
</reference>
<accession>A0AC34PY18</accession>
<proteinExistence type="predicted"/>
<evidence type="ECO:0000313" key="2">
    <source>
        <dbReference type="WBParaSite" id="JU765_v2.g10942.t1"/>
    </source>
</evidence>
<dbReference type="WBParaSite" id="JU765_v2.g10942.t1">
    <property type="protein sequence ID" value="JU765_v2.g10942.t1"/>
    <property type="gene ID" value="JU765_v2.g10942"/>
</dbReference>